<feature type="domain" description="Endonuclease/exonuclease/phosphatase" evidence="1">
    <location>
        <begin position="27"/>
        <end position="243"/>
    </location>
</feature>
<dbReference type="EMBL" id="CP139960">
    <property type="protein sequence ID" value="WQD39838.1"/>
    <property type="molecule type" value="Genomic_DNA"/>
</dbReference>
<name>A0ABZ0WB93_9BACT</name>
<gene>
    <name evidence="2" type="ORF">U0035_06710</name>
</gene>
<dbReference type="SUPFAM" id="SSF56219">
    <property type="entry name" value="DNase I-like"/>
    <property type="match status" value="1"/>
</dbReference>
<evidence type="ECO:0000313" key="2">
    <source>
        <dbReference type="EMBL" id="WQD39838.1"/>
    </source>
</evidence>
<dbReference type="InterPro" id="IPR005135">
    <property type="entry name" value="Endo/exonuclease/phosphatase"/>
</dbReference>
<dbReference type="GO" id="GO:0004519">
    <property type="term" value="F:endonuclease activity"/>
    <property type="evidence" value="ECO:0007669"/>
    <property type="project" value="UniProtKB-KW"/>
</dbReference>
<keyword evidence="2" id="KW-0255">Endonuclease</keyword>
<keyword evidence="2" id="KW-0378">Hydrolase</keyword>
<dbReference type="RefSeq" id="WP_114789241.1">
    <property type="nucleotide sequence ID" value="NZ_CP139960.1"/>
</dbReference>
<evidence type="ECO:0000313" key="3">
    <source>
        <dbReference type="Proteomes" id="UP001325680"/>
    </source>
</evidence>
<reference evidence="2 3" key="1">
    <citation type="submission" date="2023-12" db="EMBL/GenBank/DDBJ databases">
        <title>Genome sequencing and assembly of bacterial species from a model synthetic community.</title>
        <authorList>
            <person name="Hogle S.L."/>
        </authorList>
    </citation>
    <scope>NUCLEOTIDE SEQUENCE [LARGE SCALE GENOMIC DNA]</scope>
    <source>
        <strain evidence="2 3">HAMBI_3031</strain>
    </source>
</reference>
<sequence>MHSVKYLLFSILLLNGVDLPAQNITVMSYNIHHGADQDEKDQLAAIGAFIKASRADIIGLQEVDSICTRTSGVDQMKELAQLTGMYYAFVRHYAYQGGAYGMGILSRYPIEEVDNKRMSLLKSKTPSTAMISAVIRLPKNKKVRFASAHFALDDSSRMVQAREAVNYLGTDRYPVILTGDLNATPGTPEIQYLESYFTGTDPKQIMTYPAPVATKKIDYILVSKKNLVSVKQHQVPITDLSDHLPVIAAIEIK</sequence>
<dbReference type="Proteomes" id="UP001325680">
    <property type="component" value="Chromosome"/>
</dbReference>
<dbReference type="InterPro" id="IPR051916">
    <property type="entry name" value="GPI-anchor_lipid_remodeler"/>
</dbReference>
<dbReference type="PANTHER" id="PTHR14859">
    <property type="entry name" value="CALCOFLUOR WHITE HYPERSENSITIVE PROTEIN PRECURSOR"/>
    <property type="match status" value="1"/>
</dbReference>
<dbReference type="PANTHER" id="PTHR14859:SF15">
    <property type="entry name" value="ENDONUCLEASE_EXONUCLEASE_PHOSPHATASE DOMAIN-CONTAINING PROTEIN"/>
    <property type="match status" value="1"/>
</dbReference>
<accession>A0ABZ0WB93</accession>
<organism evidence="2 3">
    <name type="scientific">Niabella yanshanensis</name>
    <dbReference type="NCBI Taxonomy" id="577386"/>
    <lineage>
        <taxon>Bacteria</taxon>
        <taxon>Pseudomonadati</taxon>
        <taxon>Bacteroidota</taxon>
        <taxon>Chitinophagia</taxon>
        <taxon>Chitinophagales</taxon>
        <taxon>Chitinophagaceae</taxon>
        <taxon>Niabella</taxon>
    </lineage>
</organism>
<keyword evidence="3" id="KW-1185">Reference proteome</keyword>
<dbReference type="Pfam" id="PF03372">
    <property type="entry name" value="Exo_endo_phos"/>
    <property type="match status" value="1"/>
</dbReference>
<keyword evidence="2" id="KW-0540">Nuclease</keyword>
<dbReference type="InterPro" id="IPR036691">
    <property type="entry name" value="Endo/exonu/phosph_ase_sf"/>
</dbReference>
<proteinExistence type="predicted"/>
<protein>
    <submittedName>
        <fullName evidence="2">Endonuclease/exonuclease/phosphatase family protein</fullName>
    </submittedName>
</protein>
<dbReference type="Gene3D" id="3.60.10.10">
    <property type="entry name" value="Endonuclease/exonuclease/phosphatase"/>
    <property type="match status" value="1"/>
</dbReference>
<evidence type="ECO:0000259" key="1">
    <source>
        <dbReference type="Pfam" id="PF03372"/>
    </source>
</evidence>